<dbReference type="SMART" id="SM00368">
    <property type="entry name" value="LRR_RI"/>
    <property type="match status" value="3"/>
</dbReference>
<reference evidence="1 2" key="1">
    <citation type="submission" date="2016-03" db="EMBL/GenBank/DDBJ databases">
        <title>Cyphomyrmex costatus WGS genome.</title>
        <authorList>
            <person name="Nygaard S."/>
            <person name="Hu H."/>
            <person name="Boomsma J."/>
            <person name="Zhang G."/>
        </authorList>
    </citation>
    <scope>NUCLEOTIDE SEQUENCE [LARGE SCALE GENOMIC DNA]</scope>
    <source>
        <strain evidence="1">MS0001</strain>
        <tissue evidence="1">Whole body</tissue>
    </source>
</reference>
<protein>
    <recommendedName>
        <fullName evidence="3">Leucine-rich repeat-containing protein 71</fullName>
    </recommendedName>
</protein>
<dbReference type="EMBL" id="KQ977279">
    <property type="protein sequence ID" value="KYN04100.1"/>
    <property type="molecule type" value="Genomic_DNA"/>
</dbReference>
<accession>A0A195CTW1</accession>
<dbReference type="SUPFAM" id="SSF52047">
    <property type="entry name" value="RNI-like"/>
    <property type="match status" value="1"/>
</dbReference>
<keyword evidence="2" id="KW-1185">Reference proteome</keyword>
<evidence type="ECO:0000313" key="1">
    <source>
        <dbReference type="EMBL" id="KYN04100.1"/>
    </source>
</evidence>
<dbReference type="InterPro" id="IPR001611">
    <property type="entry name" value="Leu-rich_rpt"/>
</dbReference>
<organism evidence="1 2">
    <name type="scientific">Cyphomyrmex costatus</name>
    <dbReference type="NCBI Taxonomy" id="456900"/>
    <lineage>
        <taxon>Eukaryota</taxon>
        <taxon>Metazoa</taxon>
        <taxon>Ecdysozoa</taxon>
        <taxon>Arthropoda</taxon>
        <taxon>Hexapoda</taxon>
        <taxon>Insecta</taxon>
        <taxon>Pterygota</taxon>
        <taxon>Neoptera</taxon>
        <taxon>Endopterygota</taxon>
        <taxon>Hymenoptera</taxon>
        <taxon>Apocrita</taxon>
        <taxon>Aculeata</taxon>
        <taxon>Formicoidea</taxon>
        <taxon>Formicidae</taxon>
        <taxon>Myrmicinae</taxon>
        <taxon>Cyphomyrmex</taxon>
    </lineage>
</organism>
<dbReference type="AlphaFoldDB" id="A0A195CTW1"/>
<evidence type="ECO:0000313" key="2">
    <source>
        <dbReference type="Proteomes" id="UP000078542"/>
    </source>
</evidence>
<dbReference type="Gene3D" id="3.80.10.10">
    <property type="entry name" value="Ribonuclease Inhibitor"/>
    <property type="match status" value="1"/>
</dbReference>
<name>A0A195CTW1_9HYME</name>
<dbReference type="Proteomes" id="UP000078542">
    <property type="component" value="Unassembled WGS sequence"/>
</dbReference>
<dbReference type="Pfam" id="PF13516">
    <property type="entry name" value="LRR_6"/>
    <property type="match status" value="2"/>
</dbReference>
<evidence type="ECO:0008006" key="3">
    <source>
        <dbReference type="Google" id="ProtNLM"/>
    </source>
</evidence>
<proteinExistence type="predicted"/>
<dbReference type="InterPro" id="IPR053040">
    <property type="entry name" value="LRR-containing_protein_71"/>
</dbReference>
<sequence>MSSRRSKHAASIKDRESSINNYSRKNSQENFITEFLTHCEEYDIEQLPSFVEVSICILDALNTTLQKYNTVTVLKLPSCQINAYGILQIAQMLTEFECLNDLNLDDNPNVQENCYLLCAPAKNLRYLSLRMCKLSDNGIRKIANELKYRDPPNDPKLIALNVANNDITDIGAEYIAAMLRTNRGLQISKKLPDNNINHPFTKETVAINGCGNDIKKDEDWTTFQELLCRRRQKYQTIRDANFKDFEDSIVSVESEVLRHKISVHTQYAIPFVSRVSEHELRTTTEMLLHIATVAVLVNIAIIELDSFYSLPPKKNSDADFLSDEVTRVDVIIQ</sequence>
<dbReference type="PANTHER" id="PTHR46984:SF1">
    <property type="entry name" value="LEUCINE-RICH REPEAT-CONTAINING PROTEIN 71"/>
    <property type="match status" value="1"/>
</dbReference>
<dbReference type="STRING" id="456900.A0A195CTW1"/>
<gene>
    <name evidence="1" type="ORF">ALC62_04864</name>
</gene>
<dbReference type="PANTHER" id="PTHR46984">
    <property type="entry name" value="LEUCINE-RICH REPEAT-CONTAINING PROTEIN 71"/>
    <property type="match status" value="1"/>
</dbReference>
<dbReference type="InterPro" id="IPR032675">
    <property type="entry name" value="LRR_dom_sf"/>
</dbReference>